<protein>
    <recommendedName>
        <fullName evidence="9">Endoribonuclease YbeY</fullName>
        <ecNumber evidence="9">3.1.-.-</ecNumber>
    </recommendedName>
</protein>
<keyword evidence="2 9" id="KW-0690">Ribosome biogenesis</keyword>
<organism evidence="10 11">
    <name type="scientific">Alkaliphilus peptidifermentans DSM 18978</name>
    <dbReference type="NCBI Taxonomy" id="1120976"/>
    <lineage>
        <taxon>Bacteria</taxon>
        <taxon>Bacillati</taxon>
        <taxon>Bacillota</taxon>
        <taxon>Clostridia</taxon>
        <taxon>Peptostreptococcales</taxon>
        <taxon>Natronincolaceae</taxon>
        <taxon>Alkaliphilus</taxon>
    </lineage>
</organism>
<evidence type="ECO:0000313" key="10">
    <source>
        <dbReference type="EMBL" id="SCX93860.1"/>
    </source>
</evidence>
<feature type="binding site" evidence="9">
    <location>
        <position position="116"/>
    </location>
    <ligand>
        <name>Zn(2+)</name>
        <dbReference type="ChEBI" id="CHEBI:29105"/>
        <note>catalytic</note>
    </ligand>
</feature>
<sequence length="151" mass="17498">MSLVVDNRQNTIIDESLIILIEKAVEESLKYEGWDSSYEVSLSLVDNEEIQELNKTYRGKDYSTDVLSFPMVEDEYMVDTEEKLLGDIVLSVEKALEQADEYGHSFNREVCFLVVHSMLHLMGYDHEIDSEKEIMRKKEEAILSLLGQVRQ</sequence>
<dbReference type="PANTHER" id="PTHR46986:SF1">
    <property type="entry name" value="ENDORIBONUCLEASE YBEY, CHLOROPLASTIC"/>
    <property type="match status" value="1"/>
</dbReference>
<dbReference type="InterPro" id="IPR002036">
    <property type="entry name" value="YbeY"/>
</dbReference>
<keyword evidence="6 9" id="KW-0255">Endonuclease</keyword>
<feature type="binding site" evidence="9">
    <location>
        <position position="126"/>
    </location>
    <ligand>
        <name>Zn(2+)</name>
        <dbReference type="ChEBI" id="CHEBI:29105"/>
        <note>catalytic</note>
    </ligand>
</feature>
<dbReference type="EMBL" id="FMUS01000002">
    <property type="protein sequence ID" value="SCX93860.1"/>
    <property type="molecule type" value="Genomic_DNA"/>
</dbReference>
<evidence type="ECO:0000256" key="3">
    <source>
        <dbReference type="ARBA" id="ARBA00022552"/>
    </source>
</evidence>
<dbReference type="Pfam" id="PF02130">
    <property type="entry name" value="YbeY"/>
    <property type="match status" value="1"/>
</dbReference>
<dbReference type="GO" id="GO:0004222">
    <property type="term" value="F:metalloendopeptidase activity"/>
    <property type="evidence" value="ECO:0007669"/>
    <property type="project" value="InterPro"/>
</dbReference>
<dbReference type="PANTHER" id="PTHR46986">
    <property type="entry name" value="ENDORIBONUCLEASE YBEY, CHLOROPLASTIC"/>
    <property type="match status" value="1"/>
</dbReference>
<dbReference type="NCBIfam" id="TIGR00043">
    <property type="entry name" value="rRNA maturation RNase YbeY"/>
    <property type="match status" value="1"/>
</dbReference>
<keyword evidence="7 9" id="KW-0378">Hydrolase</keyword>
<accession>A0A1G5BV93</accession>
<evidence type="ECO:0000256" key="9">
    <source>
        <dbReference type="HAMAP-Rule" id="MF_00009"/>
    </source>
</evidence>
<keyword evidence="9" id="KW-0963">Cytoplasm</keyword>
<comment type="similarity">
    <text evidence="1 9">Belongs to the endoribonuclease YbeY family.</text>
</comment>
<reference evidence="10 11" key="1">
    <citation type="submission" date="2016-10" db="EMBL/GenBank/DDBJ databases">
        <authorList>
            <person name="de Groot N.N."/>
        </authorList>
    </citation>
    <scope>NUCLEOTIDE SEQUENCE [LARGE SCALE GENOMIC DNA]</scope>
    <source>
        <strain evidence="10 11">DSM 18978</strain>
    </source>
</reference>
<keyword evidence="11" id="KW-1185">Reference proteome</keyword>
<evidence type="ECO:0000256" key="5">
    <source>
        <dbReference type="ARBA" id="ARBA00022723"/>
    </source>
</evidence>
<dbReference type="GO" id="GO:0008270">
    <property type="term" value="F:zinc ion binding"/>
    <property type="evidence" value="ECO:0007669"/>
    <property type="project" value="UniProtKB-UniRule"/>
</dbReference>
<dbReference type="GO" id="GO:0004521">
    <property type="term" value="F:RNA endonuclease activity"/>
    <property type="evidence" value="ECO:0007669"/>
    <property type="project" value="UniProtKB-UniRule"/>
</dbReference>
<comment type="function">
    <text evidence="9">Single strand-specific metallo-endoribonuclease involved in late-stage 70S ribosome quality control and in maturation of the 3' terminus of the 16S rRNA.</text>
</comment>
<evidence type="ECO:0000256" key="6">
    <source>
        <dbReference type="ARBA" id="ARBA00022759"/>
    </source>
</evidence>
<evidence type="ECO:0000256" key="1">
    <source>
        <dbReference type="ARBA" id="ARBA00010875"/>
    </source>
</evidence>
<keyword evidence="8 9" id="KW-0862">Zinc</keyword>
<dbReference type="Proteomes" id="UP000198636">
    <property type="component" value="Unassembled WGS sequence"/>
</dbReference>
<dbReference type="OrthoDB" id="9807740at2"/>
<dbReference type="RefSeq" id="WP_091539648.1">
    <property type="nucleotide sequence ID" value="NZ_FMUS01000002.1"/>
</dbReference>
<keyword evidence="3 9" id="KW-0698">rRNA processing</keyword>
<comment type="subcellular location">
    <subcellularLocation>
        <location evidence="9">Cytoplasm</location>
    </subcellularLocation>
</comment>
<name>A0A1G5BV93_9FIRM</name>
<dbReference type="AlphaFoldDB" id="A0A1G5BV93"/>
<evidence type="ECO:0000256" key="4">
    <source>
        <dbReference type="ARBA" id="ARBA00022722"/>
    </source>
</evidence>
<dbReference type="GO" id="GO:0005737">
    <property type="term" value="C:cytoplasm"/>
    <property type="evidence" value="ECO:0007669"/>
    <property type="project" value="UniProtKB-SubCell"/>
</dbReference>
<evidence type="ECO:0000256" key="2">
    <source>
        <dbReference type="ARBA" id="ARBA00022517"/>
    </source>
</evidence>
<dbReference type="GO" id="GO:0006364">
    <property type="term" value="P:rRNA processing"/>
    <property type="evidence" value="ECO:0007669"/>
    <property type="project" value="UniProtKB-UniRule"/>
</dbReference>
<dbReference type="STRING" id="1120976.SAMN03080606_00529"/>
<dbReference type="HAMAP" id="MF_00009">
    <property type="entry name" value="Endoribonucl_YbeY"/>
    <property type="match status" value="1"/>
</dbReference>
<feature type="binding site" evidence="9">
    <location>
        <position position="120"/>
    </location>
    <ligand>
        <name>Zn(2+)</name>
        <dbReference type="ChEBI" id="CHEBI:29105"/>
        <note>catalytic</note>
    </ligand>
</feature>
<dbReference type="InterPro" id="IPR020549">
    <property type="entry name" value="YbeY_CS"/>
</dbReference>
<keyword evidence="4 9" id="KW-0540">Nuclease</keyword>
<dbReference type="SUPFAM" id="SSF55486">
    <property type="entry name" value="Metalloproteases ('zincins'), catalytic domain"/>
    <property type="match status" value="1"/>
</dbReference>
<dbReference type="PROSITE" id="PS01306">
    <property type="entry name" value="UPF0054"/>
    <property type="match status" value="1"/>
</dbReference>
<dbReference type="EC" id="3.1.-.-" evidence="9"/>
<gene>
    <name evidence="9" type="primary">ybeY</name>
    <name evidence="10" type="ORF">SAMN03080606_00529</name>
</gene>
<dbReference type="Gene3D" id="3.40.390.30">
    <property type="entry name" value="Metalloproteases ('zincins'), catalytic domain"/>
    <property type="match status" value="1"/>
</dbReference>
<evidence type="ECO:0000313" key="11">
    <source>
        <dbReference type="Proteomes" id="UP000198636"/>
    </source>
</evidence>
<comment type="cofactor">
    <cofactor evidence="9">
        <name>Zn(2+)</name>
        <dbReference type="ChEBI" id="CHEBI:29105"/>
    </cofactor>
    <text evidence="9">Binds 1 zinc ion.</text>
</comment>
<dbReference type="InterPro" id="IPR023091">
    <property type="entry name" value="MetalPrtase_cat_dom_sf_prd"/>
</dbReference>
<proteinExistence type="inferred from homology"/>
<keyword evidence="5 9" id="KW-0479">Metal-binding</keyword>
<evidence type="ECO:0000256" key="7">
    <source>
        <dbReference type="ARBA" id="ARBA00022801"/>
    </source>
</evidence>
<evidence type="ECO:0000256" key="8">
    <source>
        <dbReference type="ARBA" id="ARBA00022833"/>
    </source>
</evidence>